<reference evidence="2 3" key="1">
    <citation type="submission" date="2020-08" db="EMBL/GenBank/DDBJ databases">
        <authorList>
            <person name="Seo M.-J."/>
        </authorList>
    </citation>
    <scope>NUCLEOTIDE SEQUENCE [LARGE SCALE GENOMIC DNA]</scope>
    <source>
        <strain evidence="2 3">KIGAM211</strain>
    </source>
</reference>
<gene>
    <name evidence="2" type="ORF">H5V45_16200</name>
</gene>
<proteinExistence type="predicted"/>
<dbReference type="AlphaFoldDB" id="A0A7X0VBN5"/>
<dbReference type="Proteomes" id="UP000523955">
    <property type="component" value="Unassembled WGS sequence"/>
</dbReference>
<keyword evidence="3" id="KW-1185">Reference proteome</keyword>
<evidence type="ECO:0000313" key="3">
    <source>
        <dbReference type="Proteomes" id="UP000523955"/>
    </source>
</evidence>
<protein>
    <recommendedName>
        <fullName evidence="4">Lipoprotein</fullName>
    </recommendedName>
</protein>
<dbReference type="PROSITE" id="PS51257">
    <property type="entry name" value="PROKAR_LIPOPROTEIN"/>
    <property type="match status" value="1"/>
</dbReference>
<keyword evidence="1" id="KW-0732">Signal</keyword>
<accession>A0A7X0VBN5</accession>
<feature type="chain" id="PRO_5039677190" description="Lipoprotein" evidence="1">
    <location>
        <begin position="21"/>
        <end position="248"/>
    </location>
</feature>
<comment type="caution">
    <text evidence="2">The sequence shown here is derived from an EMBL/GenBank/DDBJ whole genome shotgun (WGS) entry which is preliminary data.</text>
</comment>
<dbReference type="EMBL" id="JACKXE010000001">
    <property type="protein sequence ID" value="MBB6628871.1"/>
    <property type="molecule type" value="Genomic_DNA"/>
</dbReference>
<evidence type="ECO:0000313" key="2">
    <source>
        <dbReference type="EMBL" id="MBB6628871.1"/>
    </source>
</evidence>
<evidence type="ECO:0008006" key="4">
    <source>
        <dbReference type="Google" id="ProtNLM"/>
    </source>
</evidence>
<evidence type="ECO:0000256" key="1">
    <source>
        <dbReference type="SAM" id="SignalP"/>
    </source>
</evidence>
<dbReference type="RefSeq" id="WP_185253882.1">
    <property type="nucleotide sequence ID" value="NZ_JACKXE010000001.1"/>
</dbReference>
<feature type="signal peptide" evidence="1">
    <location>
        <begin position="1"/>
        <end position="20"/>
    </location>
</feature>
<sequence>MRRTRLAALTAVLTASLALVGCGGEPPTIAPSGVDELVIPTPSPDPADFTTTIDNRWLPLEPGTVRTYEVTGDGAGKQTETVTVTDDTRVVAGVTTVVVHDVLTDARGKVVEDTYDWFAQDDDGNVWYFGEDTTEYGDGKPSTEGSWEAGVDGAEAGLVMAARPRIGDGYAQEHLAGVAEDRAEVLSLTERRAVPAGVFGDLVETEDTTPLEPGLVERKFYAEGLGVVLEETVTGGDELVQLVSVTTR</sequence>
<organism evidence="2 3">
    <name type="scientific">Nocardioides luti</name>
    <dbReference type="NCBI Taxonomy" id="2761101"/>
    <lineage>
        <taxon>Bacteria</taxon>
        <taxon>Bacillati</taxon>
        <taxon>Actinomycetota</taxon>
        <taxon>Actinomycetes</taxon>
        <taxon>Propionibacteriales</taxon>
        <taxon>Nocardioidaceae</taxon>
        <taxon>Nocardioides</taxon>
    </lineage>
</organism>
<name>A0A7X0VBN5_9ACTN</name>